<dbReference type="Proteomes" id="UP001152747">
    <property type="component" value="Unassembled WGS sequence"/>
</dbReference>
<reference evidence="2" key="1">
    <citation type="submission" date="2022-11" db="EMBL/GenBank/DDBJ databases">
        <authorList>
            <person name="Kikuchi T."/>
        </authorList>
    </citation>
    <scope>NUCLEOTIDE SEQUENCE</scope>
    <source>
        <strain evidence="2">PS1010</strain>
    </source>
</reference>
<dbReference type="PANTHER" id="PTHR22989">
    <property type="entry name" value="UNCHARACTERIZED DUF13 C.ELEGANS"/>
    <property type="match status" value="1"/>
</dbReference>
<comment type="caution">
    <text evidence="2">The sequence shown here is derived from an EMBL/GenBank/DDBJ whole genome shotgun (WGS) entry which is preliminary data.</text>
</comment>
<protein>
    <recommendedName>
        <fullName evidence="1">Methyltransferase FkbM domain-containing protein</fullName>
    </recommendedName>
</protein>
<evidence type="ECO:0000313" key="2">
    <source>
        <dbReference type="EMBL" id="CAI5453667.1"/>
    </source>
</evidence>
<evidence type="ECO:0000259" key="1">
    <source>
        <dbReference type="Pfam" id="PF05050"/>
    </source>
</evidence>
<dbReference type="InterPro" id="IPR006342">
    <property type="entry name" value="FkbM_mtfrase"/>
</dbReference>
<accession>A0A9P1J0T0</accession>
<feature type="domain" description="Methyltransferase FkbM" evidence="1">
    <location>
        <begin position="74"/>
        <end position="240"/>
    </location>
</feature>
<organism evidence="2 3">
    <name type="scientific">Caenorhabditis angaria</name>
    <dbReference type="NCBI Taxonomy" id="860376"/>
    <lineage>
        <taxon>Eukaryota</taxon>
        <taxon>Metazoa</taxon>
        <taxon>Ecdysozoa</taxon>
        <taxon>Nematoda</taxon>
        <taxon>Chromadorea</taxon>
        <taxon>Rhabditida</taxon>
        <taxon>Rhabditina</taxon>
        <taxon>Rhabditomorpha</taxon>
        <taxon>Rhabditoidea</taxon>
        <taxon>Rhabditidae</taxon>
        <taxon>Peloderinae</taxon>
        <taxon>Caenorhabditis</taxon>
    </lineage>
</organism>
<sequence length="381" mass="44107">MLNILISKTNANAPILPIFEKWHNCAVDKYDFGLAPENFWKSSPASSMECETLIDAQRLLKIEKFQNGDEDKFSILPLTNNTSQSEQENFVTIGVGKDISAELAYRNVSQNTQFFGADPIFMDNYELYSKIGLYFPLAIAATDGYSAASVLLNNTYQHFDVFHIDLIYFIKNILKISTIENLWLDNEYAEYDLLPYFYKNGQLDQNGITICQFNIEIHSARNDKHFAKFKNFIQKIVEDRKYAILNHLLVGHHRIKFPEINHTSRGAVGGDSAALPRLATSRRRCQVSSNTWRRCHKKQQRCLRLKQNIDGFVGFHRRKLEDSTIKSRNVIEKFSVSRHSTTQPLITWQLLKNVGRDYDCDNLLKNKQSHAHRQHINLNRV</sequence>
<dbReference type="EMBL" id="CANHGI010000005">
    <property type="protein sequence ID" value="CAI5453667.1"/>
    <property type="molecule type" value="Genomic_DNA"/>
</dbReference>
<dbReference type="OrthoDB" id="5775722at2759"/>
<name>A0A9P1J0T0_9PELO</name>
<gene>
    <name evidence="2" type="ORF">CAMP_LOCUS16304</name>
</gene>
<dbReference type="AlphaFoldDB" id="A0A9P1J0T0"/>
<dbReference type="Pfam" id="PF05050">
    <property type="entry name" value="Methyltransf_21"/>
    <property type="match status" value="1"/>
</dbReference>
<evidence type="ECO:0000313" key="3">
    <source>
        <dbReference type="Proteomes" id="UP001152747"/>
    </source>
</evidence>
<dbReference type="PANTHER" id="PTHR22989:SF3">
    <property type="entry name" value="METHYLTRANSFERASE FKBM DOMAIN-CONTAINING PROTEIN"/>
    <property type="match status" value="1"/>
</dbReference>
<proteinExistence type="predicted"/>
<keyword evidence="3" id="KW-1185">Reference proteome</keyword>